<dbReference type="EMBL" id="SWJE01000008">
    <property type="protein sequence ID" value="TKC87734.1"/>
    <property type="molecule type" value="Genomic_DNA"/>
</dbReference>
<keyword evidence="2" id="KW-1185">Reference proteome</keyword>
<name>A0A4U1I3D1_9BURK</name>
<dbReference type="AlphaFoldDB" id="A0A4U1I3D1"/>
<protein>
    <submittedName>
        <fullName evidence="1">Uncharacterized protein</fullName>
    </submittedName>
</protein>
<comment type="caution">
    <text evidence="1">The sequence shown here is derived from an EMBL/GenBank/DDBJ whole genome shotgun (WGS) entry which is preliminary data.</text>
</comment>
<evidence type="ECO:0000313" key="2">
    <source>
        <dbReference type="Proteomes" id="UP000305539"/>
    </source>
</evidence>
<proteinExistence type="predicted"/>
<gene>
    <name evidence="1" type="ORF">FAZ69_15715</name>
</gene>
<dbReference type="Proteomes" id="UP000305539">
    <property type="component" value="Unassembled WGS sequence"/>
</dbReference>
<accession>A0A4U1I3D1</accession>
<sequence length="73" mass="8455">MKDNFNVKALLTRHSSNRTADRRCQWQALRSGSRSSSGTRTNERVAEIDSLLNNRLKPHRENMTRYLVPLGLE</sequence>
<reference evidence="1 2" key="1">
    <citation type="submission" date="2019-04" db="EMBL/GenBank/DDBJ databases">
        <title>Trinickia sp. 7GSK02, isolated from subtropical forest soil.</title>
        <authorList>
            <person name="Gao Z.-H."/>
            <person name="Qiu L.-H."/>
        </authorList>
    </citation>
    <scope>NUCLEOTIDE SEQUENCE [LARGE SCALE GENOMIC DNA]</scope>
    <source>
        <strain evidence="1 2">7GSK02</strain>
    </source>
</reference>
<organism evidence="1 2">
    <name type="scientific">Trinickia terrae</name>
    <dbReference type="NCBI Taxonomy" id="2571161"/>
    <lineage>
        <taxon>Bacteria</taxon>
        <taxon>Pseudomonadati</taxon>
        <taxon>Pseudomonadota</taxon>
        <taxon>Betaproteobacteria</taxon>
        <taxon>Burkholderiales</taxon>
        <taxon>Burkholderiaceae</taxon>
        <taxon>Trinickia</taxon>
    </lineage>
</organism>
<dbReference type="RefSeq" id="WP_136895997.1">
    <property type="nucleotide sequence ID" value="NZ_SWJE01000008.1"/>
</dbReference>
<evidence type="ECO:0000313" key="1">
    <source>
        <dbReference type="EMBL" id="TKC87734.1"/>
    </source>
</evidence>